<accession>A0ABP5RZD8</accession>
<keyword evidence="2" id="KW-1185">Reference proteome</keyword>
<dbReference type="Proteomes" id="UP001500305">
    <property type="component" value="Unassembled WGS sequence"/>
</dbReference>
<organism evidence="1 2">
    <name type="scientific">Kitasatospora cystarginea</name>
    <dbReference type="NCBI Taxonomy" id="58350"/>
    <lineage>
        <taxon>Bacteria</taxon>
        <taxon>Bacillati</taxon>
        <taxon>Actinomycetota</taxon>
        <taxon>Actinomycetes</taxon>
        <taxon>Kitasatosporales</taxon>
        <taxon>Streptomycetaceae</taxon>
        <taxon>Kitasatospora</taxon>
    </lineage>
</organism>
<dbReference type="EMBL" id="BAAATR010000101">
    <property type="protein sequence ID" value="GAA2282450.1"/>
    <property type="molecule type" value="Genomic_DNA"/>
</dbReference>
<comment type="caution">
    <text evidence="1">The sequence shown here is derived from an EMBL/GenBank/DDBJ whole genome shotgun (WGS) entry which is preliminary data.</text>
</comment>
<protein>
    <submittedName>
        <fullName evidence="1">TnsA-like heteromeric transposase endonuclease subunit</fullName>
    </submittedName>
</protein>
<reference evidence="2" key="1">
    <citation type="journal article" date="2019" name="Int. J. Syst. Evol. Microbiol.">
        <title>The Global Catalogue of Microorganisms (GCM) 10K type strain sequencing project: providing services to taxonomists for standard genome sequencing and annotation.</title>
        <authorList>
            <consortium name="The Broad Institute Genomics Platform"/>
            <consortium name="The Broad Institute Genome Sequencing Center for Infectious Disease"/>
            <person name="Wu L."/>
            <person name="Ma J."/>
        </authorList>
    </citation>
    <scope>NUCLEOTIDE SEQUENCE [LARGE SCALE GENOMIC DNA]</scope>
    <source>
        <strain evidence="2">JCM 7356</strain>
    </source>
</reference>
<name>A0ABP5RZD8_9ACTN</name>
<dbReference type="InterPro" id="IPR048000">
    <property type="entry name" value="TnsA-like"/>
</dbReference>
<evidence type="ECO:0000313" key="2">
    <source>
        <dbReference type="Proteomes" id="UP001500305"/>
    </source>
</evidence>
<evidence type="ECO:0000313" key="1">
    <source>
        <dbReference type="EMBL" id="GAA2282450.1"/>
    </source>
</evidence>
<sequence>MPHGGLVLDHDLVATAAVRAKYPDGAELVNGGFTEAPIERLLAAGPWRTFRWYLGQKHYSGSYWSATERAHVIYESRLELARLLYADFDPGVSRIIAQPFLVTVQVDGAVRRHIPDFLLLADAGPVVVDVKPADRLSRPEVAFTFGWCRTVVEARGWRYQVWSEPPAAEVDNIRFLAGYRRDWLFNAGLLEDLCRADLDGVTLESAFGAVANWDPGLVRAAVFHLLWSGRLVTELDRPLSGDHVVRCAR</sequence>
<dbReference type="NCBIfam" id="NF033179">
    <property type="entry name" value="TnsA_like_Actin"/>
    <property type="match status" value="1"/>
</dbReference>
<gene>
    <name evidence="1" type="ORF">GCM10010430_80380</name>
</gene>
<proteinExistence type="predicted"/>